<name>A0A975YK35_9PROT</name>
<dbReference type="Pfam" id="PF21839">
    <property type="entry name" value="DUF6898"/>
    <property type="match status" value="1"/>
</dbReference>
<gene>
    <name evidence="2" type="ORF">KO353_02210</name>
</gene>
<proteinExistence type="predicted"/>
<protein>
    <recommendedName>
        <fullName evidence="1">DUF6898 domain-containing protein</fullName>
    </recommendedName>
</protein>
<reference evidence="2" key="1">
    <citation type="submission" date="2021-06" db="EMBL/GenBank/DDBJ databases">
        <title>Elioraea tepida, sp. nov., a moderately thermophilic aerobic anoxygenic phototrophic bacterium isolated from an alkaline siliceous hot spring mat community in Yellowstone National Park, WY, USA.</title>
        <authorList>
            <person name="Saini M.K."/>
            <person name="Yoshida S."/>
            <person name="Sebastian A."/>
            <person name="Hirose S."/>
            <person name="Hara E."/>
            <person name="Tamaki H."/>
            <person name="Soulier N.T."/>
            <person name="Albert I."/>
            <person name="Hanada S."/>
            <person name="Bryant D.A."/>
            <person name="Tank M."/>
        </authorList>
    </citation>
    <scope>NUCLEOTIDE SEQUENCE</scope>
    <source>
        <strain evidence="2">MS-P2</strain>
    </source>
</reference>
<dbReference type="EMBL" id="CP076448">
    <property type="protein sequence ID" value="QXM25088.1"/>
    <property type="molecule type" value="Genomic_DNA"/>
</dbReference>
<keyword evidence="3" id="KW-1185">Reference proteome</keyword>
<accession>A0A975YK35</accession>
<organism evidence="2 3">
    <name type="scientific">Elioraea tepida</name>
    <dbReference type="NCBI Taxonomy" id="2843330"/>
    <lineage>
        <taxon>Bacteria</taxon>
        <taxon>Pseudomonadati</taxon>
        <taxon>Pseudomonadota</taxon>
        <taxon>Alphaproteobacteria</taxon>
        <taxon>Acetobacterales</taxon>
        <taxon>Elioraeaceae</taxon>
        <taxon>Elioraea</taxon>
    </lineage>
</organism>
<evidence type="ECO:0000313" key="2">
    <source>
        <dbReference type="EMBL" id="QXM25088.1"/>
    </source>
</evidence>
<dbReference type="RefSeq" id="WP_218286144.1">
    <property type="nucleotide sequence ID" value="NZ_CP076448.1"/>
</dbReference>
<sequence length="52" mass="5610">MILEHRRLGAWLRVAAVDTTTGLEAVATGPADAPALVERLALAKLRRMLSAR</sequence>
<evidence type="ECO:0000313" key="3">
    <source>
        <dbReference type="Proteomes" id="UP000694001"/>
    </source>
</evidence>
<dbReference type="KEGG" id="elio:KO353_02210"/>
<dbReference type="Proteomes" id="UP000694001">
    <property type="component" value="Chromosome"/>
</dbReference>
<dbReference type="AlphaFoldDB" id="A0A975YK35"/>
<dbReference type="InterPro" id="IPR054193">
    <property type="entry name" value="DUF6898"/>
</dbReference>
<feature type="domain" description="DUF6898" evidence="1">
    <location>
        <begin position="2"/>
        <end position="50"/>
    </location>
</feature>
<evidence type="ECO:0000259" key="1">
    <source>
        <dbReference type="Pfam" id="PF21839"/>
    </source>
</evidence>